<evidence type="ECO:0000313" key="3">
    <source>
        <dbReference type="EMBL" id="MDN7243909.1"/>
    </source>
</evidence>
<keyword evidence="2" id="KW-1133">Transmembrane helix</keyword>
<feature type="transmembrane region" description="Helical" evidence="2">
    <location>
        <begin position="205"/>
        <end position="225"/>
    </location>
</feature>
<organism evidence="3 4">
    <name type="scientific">Planococcus shenhongbingii</name>
    <dbReference type="NCBI Taxonomy" id="3058398"/>
    <lineage>
        <taxon>Bacteria</taxon>
        <taxon>Bacillati</taxon>
        <taxon>Bacillota</taxon>
        <taxon>Bacilli</taxon>
        <taxon>Bacillales</taxon>
        <taxon>Caryophanaceae</taxon>
        <taxon>Planococcus</taxon>
    </lineage>
</organism>
<comment type="caution">
    <text evidence="3">The sequence shown here is derived from an EMBL/GenBank/DDBJ whole genome shotgun (WGS) entry which is preliminary data.</text>
</comment>
<feature type="compositionally biased region" description="Acidic residues" evidence="1">
    <location>
        <begin position="1"/>
        <end position="13"/>
    </location>
</feature>
<proteinExistence type="predicted"/>
<accession>A0ABT8N7P8</accession>
<evidence type="ECO:0000256" key="1">
    <source>
        <dbReference type="SAM" id="MobiDB-lite"/>
    </source>
</evidence>
<keyword evidence="2" id="KW-0472">Membrane</keyword>
<dbReference type="RefSeq" id="WP_301854469.1">
    <property type="nucleotide sequence ID" value="NZ_JAUJWU010000001.1"/>
</dbReference>
<feature type="region of interest" description="Disordered" evidence="1">
    <location>
        <begin position="1"/>
        <end position="20"/>
    </location>
</feature>
<evidence type="ECO:0000313" key="4">
    <source>
        <dbReference type="Proteomes" id="UP001172142"/>
    </source>
</evidence>
<dbReference type="EMBL" id="JAUJWU010000001">
    <property type="protein sequence ID" value="MDN7243909.1"/>
    <property type="molecule type" value="Genomic_DNA"/>
</dbReference>
<evidence type="ECO:0008006" key="5">
    <source>
        <dbReference type="Google" id="ProtNLM"/>
    </source>
</evidence>
<protein>
    <recommendedName>
        <fullName evidence="5">SH3 domain-containing protein</fullName>
    </recommendedName>
</protein>
<gene>
    <name evidence="3" type="ORF">QWY13_00295</name>
</gene>
<sequence>MGIQGNEEDDVLETPENKEIDNEKDDIYSEFLEKASLGIAPSIASGLQTSYNKMGLDVAGFRSAALKAAELGITPSSVSSMMNGMSINQAIKGLDVAGFRSAALKAAELGITSSFMNGILNNYKNTNLDSSVLEGEFSLSESLKIINEFANEIQSEIDPSKEATPTDYSEEHIQFILNSLEEWLEGSISFKNTLARIKGNDFAHWLMQTVVYGTILQLLFIFTFIGDQQLQQDRKVLETIQSYVETEVVMYKQYKKYFASSEDWLTSHPIGITRKEVRLREGRTKSAPVVSDGVVGQKTVVLMFETKNNWRRIEVKINGTYVQGWVHESTIMRLGNSLQK</sequence>
<evidence type="ECO:0000256" key="2">
    <source>
        <dbReference type="SAM" id="Phobius"/>
    </source>
</evidence>
<keyword evidence="4" id="KW-1185">Reference proteome</keyword>
<keyword evidence="2" id="KW-0812">Transmembrane</keyword>
<reference evidence="3 4" key="1">
    <citation type="submission" date="2023-07" db="EMBL/GenBank/DDBJ databases">
        <title>Novel species in genus Planococcus.</title>
        <authorList>
            <person name="Ning S."/>
        </authorList>
    </citation>
    <scope>NUCLEOTIDE SEQUENCE [LARGE SCALE GENOMIC DNA]</scope>
    <source>
        <strain evidence="3 4">N017</strain>
    </source>
</reference>
<dbReference type="Proteomes" id="UP001172142">
    <property type="component" value="Unassembled WGS sequence"/>
</dbReference>
<name>A0ABT8N7P8_9BACL</name>